<evidence type="ECO:0000256" key="4">
    <source>
        <dbReference type="ARBA" id="ARBA00022475"/>
    </source>
</evidence>
<evidence type="ECO:0000256" key="7">
    <source>
        <dbReference type="ARBA" id="ARBA00022989"/>
    </source>
</evidence>
<keyword evidence="13" id="KW-1185">Reference proteome</keyword>
<organism evidence="12 13">
    <name type="scientific">Mesorhizobium helmanticense</name>
    <dbReference type="NCBI Taxonomy" id="1776423"/>
    <lineage>
        <taxon>Bacteria</taxon>
        <taxon>Pseudomonadati</taxon>
        <taxon>Pseudomonadota</taxon>
        <taxon>Alphaproteobacteria</taxon>
        <taxon>Hyphomicrobiales</taxon>
        <taxon>Phyllobacteriaceae</taxon>
        <taxon>Mesorhizobium</taxon>
    </lineage>
</organism>
<evidence type="ECO:0000256" key="1">
    <source>
        <dbReference type="ARBA" id="ARBA00004651"/>
    </source>
</evidence>
<name>A0A2T4ISK7_9HYPH</name>
<feature type="transmembrane region" description="Helical" evidence="11">
    <location>
        <begin position="71"/>
        <end position="91"/>
    </location>
</feature>
<comment type="caution">
    <text evidence="12">The sequence shown here is derived from an EMBL/GenBank/DDBJ whole genome shotgun (WGS) entry which is preliminary data.</text>
</comment>
<evidence type="ECO:0000313" key="12">
    <source>
        <dbReference type="EMBL" id="PTE08620.1"/>
    </source>
</evidence>
<reference evidence="12 13" key="1">
    <citation type="submission" date="2018-03" db="EMBL/GenBank/DDBJ databases">
        <title>Genome sequence of the symbiotic type strain Mesorhizobium helmanticense CSLC115NT isolated from Lotus corniculatus nodules.</title>
        <authorList>
            <person name="Sannazzaro A.I."/>
            <person name="Torres Tejerizo G.A."/>
            <person name="Dip D."/>
            <person name="Caballero M."/>
            <person name="Pistorio M."/>
            <person name="Estrella M.J."/>
        </authorList>
    </citation>
    <scope>NUCLEOTIDE SEQUENCE [LARGE SCALE GENOMIC DNA]</scope>
    <source>
        <strain evidence="12 13">CSLC115N</strain>
    </source>
</reference>
<dbReference type="InterPro" id="IPR001851">
    <property type="entry name" value="ABC_transp_permease"/>
</dbReference>
<dbReference type="RefSeq" id="WP_107650869.1">
    <property type="nucleotide sequence ID" value="NZ_PZJX01000038.1"/>
</dbReference>
<dbReference type="GO" id="GO:0022857">
    <property type="term" value="F:transmembrane transporter activity"/>
    <property type="evidence" value="ECO:0007669"/>
    <property type="project" value="InterPro"/>
</dbReference>
<sequence length="314" mass="31860">MQPRGSVCPNLMLGLPALLLAVAIGAIATTWSGDFMSAGNLGNLVNRVLPLAIAALGEAVVLFAGRIDLSVGSVISLSTAILGVTSAQLGWLSIPLVILAGLACGAFNAAGVILLRINPLIMTLATSAVVKGIALLLLPSPGGEVDYSFYDAFYGQDQFFGWPLLLIAVAFAATFAIFGFTRFGRSIYALGSDGRAAFANGVNVPGIDLSVFLISGGLAAVAGLAVGIKILSGDPLIGDSFTLDAIAAAVLGGVALQGGRGSVFGVLAGAIALVLIGNAFNLLELNTNLQQIAKGLIFVAALMLFMRGRSRSPA</sequence>
<evidence type="ECO:0000256" key="2">
    <source>
        <dbReference type="ARBA" id="ARBA00011262"/>
    </source>
</evidence>
<gene>
    <name evidence="12" type="ORF">C9427_20255</name>
</gene>
<feature type="transmembrane region" description="Helical" evidence="11">
    <location>
        <begin position="97"/>
        <end position="115"/>
    </location>
</feature>
<evidence type="ECO:0000313" key="13">
    <source>
        <dbReference type="Proteomes" id="UP000240259"/>
    </source>
</evidence>
<dbReference type="Pfam" id="PF02653">
    <property type="entry name" value="BPD_transp_2"/>
    <property type="match status" value="1"/>
</dbReference>
<evidence type="ECO:0000256" key="10">
    <source>
        <dbReference type="ARBA" id="ARBA00039381"/>
    </source>
</evidence>
<dbReference type="CDD" id="cd06579">
    <property type="entry name" value="TM_PBP1_transp_AraH_like"/>
    <property type="match status" value="1"/>
</dbReference>
<feature type="transmembrane region" description="Helical" evidence="11">
    <location>
        <begin position="263"/>
        <end position="283"/>
    </location>
</feature>
<feature type="transmembrane region" description="Helical" evidence="11">
    <location>
        <begin position="120"/>
        <end position="139"/>
    </location>
</feature>
<dbReference type="Proteomes" id="UP000240259">
    <property type="component" value="Unassembled WGS sequence"/>
</dbReference>
<dbReference type="PANTHER" id="PTHR32196">
    <property type="entry name" value="ABC TRANSPORTER PERMEASE PROTEIN YPHD-RELATED-RELATED"/>
    <property type="match status" value="1"/>
</dbReference>
<evidence type="ECO:0000256" key="8">
    <source>
        <dbReference type="ARBA" id="ARBA00023136"/>
    </source>
</evidence>
<dbReference type="OrthoDB" id="9808136at2"/>
<proteinExistence type="predicted"/>
<dbReference type="AlphaFoldDB" id="A0A2T4ISK7"/>
<evidence type="ECO:0000256" key="6">
    <source>
        <dbReference type="ARBA" id="ARBA00022692"/>
    </source>
</evidence>
<keyword evidence="4" id="KW-1003">Cell membrane</keyword>
<keyword evidence="7 11" id="KW-1133">Transmembrane helix</keyword>
<evidence type="ECO:0000256" key="5">
    <source>
        <dbReference type="ARBA" id="ARBA00022519"/>
    </source>
</evidence>
<keyword evidence="5" id="KW-0997">Cell inner membrane</keyword>
<dbReference type="GO" id="GO:0005886">
    <property type="term" value="C:plasma membrane"/>
    <property type="evidence" value="ECO:0007669"/>
    <property type="project" value="UniProtKB-SubCell"/>
</dbReference>
<accession>A0A2T4ISK7</accession>
<feature type="transmembrane region" description="Helical" evidence="11">
    <location>
        <begin position="159"/>
        <end position="180"/>
    </location>
</feature>
<keyword evidence="8 11" id="KW-0472">Membrane</keyword>
<comment type="subunit">
    <text evidence="2">The complex is composed of two ATP-binding proteins (LsrA), two transmembrane proteins (LsrC and LsrD) and a solute-binding protein (LsrB).</text>
</comment>
<dbReference type="PANTHER" id="PTHR32196:SF71">
    <property type="entry name" value="AUTOINDUCER 2 IMPORT SYSTEM PERMEASE PROTEIN LSRD"/>
    <property type="match status" value="1"/>
</dbReference>
<dbReference type="EMBL" id="PZJX01000038">
    <property type="protein sequence ID" value="PTE08620.1"/>
    <property type="molecule type" value="Genomic_DNA"/>
</dbReference>
<feature type="transmembrane region" description="Helical" evidence="11">
    <location>
        <begin position="209"/>
        <end position="230"/>
    </location>
</feature>
<keyword evidence="3" id="KW-0813">Transport</keyword>
<evidence type="ECO:0000256" key="3">
    <source>
        <dbReference type="ARBA" id="ARBA00022448"/>
    </source>
</evidence>
<comment type="function">
    <text evidence="9">Part of the ABC transporter complex LsrABCD involved in autoinducer 2 (AI-2) import. Probably responsible for the translocation of the substrate across the membrane.</text>
</comment>
<feature type="transmembrane region" description="Helical" evidence="11">
    <location>
        <begin position="44"/>
        <end position="64"/>
    </location>
</feature>
<protein>
    <recommendedName>
        <fullName evidence="10">Autoinducer 2 import system permease protein LsrD</fullName>
    </recommendedName>
</protein>
<keyword evidence="6 11" id="KW-0812">Transmembrane</keyword>
<comment type="subcellular location">
    <subcellularLocation>
        <location evidence="1">Cell membrane</location>
        <topology evidence="1">Multi-pass membrane protein</topology>
    </subcellularLocation>
</comment>
<evidence type="ECO:0000256" key="11">
    <source>
        <dbReference type="SAM" id="Phobius"/>
    </source>
</evidence>
<evidence type="ECO:0000256" key="9">
    <source>
        <dbReference type="ARBA" id="ARBA00025439"/>
    </source>
</evidence>